<evidence type="ECO:0000259" key="6">
    <source>
        <dbReference type="Pfam" id="PF02837"/>
    </source>
</evidence>
<dbReference type="AlphaFoldDB" id="D9ZER9"/>
<name>D9ZER9_9ZZZZ</name>
<evidence type="ECO:0000256" key="3">
    <source>
        <dbReference type="ARBA" id="ARBA00012756"/>
    </source>
</evidence>
<dbReference type="SUPFAM" id="SSF51445">
    <property type="entry name" value="(Trans)glycosidases"/>
    <property type="match status" value="1"/>
</dbReference>
<dbReference type="InterPro" id="IPR050347">
    <property type="entry name" value="Bact_Beta-galactosidase"/>
</dbReference>
<comment type="catalytic activity">
    <reaction evidence="1">
        <text>Hydrolysis of terminal non-reducing beta-D-galactose residues in beta-D-galactosides.</text>
        <dbReference type="EC" id="3.2.1.23"/>
    </reaction>
</comment>
<proteinExistence type="inferred from homology"/>
<dbReference type="SUPFAM" id="SSF49785">
    <property type="entry name" value="Galactose-binding domain-like"/>
    <property type="match status" value="1"/>
</dbReference>
<keyword evidence="4" id="KW-0378">Hydrolase</keyword>
<evidence type="ECO:0000256" key="1">
    <source>
        <dbReference type="ARBA" id="ARBA00001412"/>
    </source>
</evidence>
<dbReference type="CAZy" id="GH2">
    <property type="family name" value="Glycoside Hydrolase Family 2"/>
</dbReference>
<evidence type="ECO:0000256" key="2">
    <source>
        <dbReference type="ARBA" id="ARBA00007401"/>
    </source>
</evidence>
<evidence type="ECO:0000256" key="5">
    <source>
        <dbReference type="ARBA" id="ARBA00023295"/>
    </source>
</evidence>
<keyword evidence="5" id="KW-0326">Glycosidase</keyword>
<dbReference type="GO" id="GO:0004565">
    <property type="term" value="F:beta-galactosidase activity"/>
    <property type="evidence" value="ECO:0007669"/>
    <property type="project" value="UniProtKB-EC"/>
</dbReference>
<accession>D9ZER9</accession>
<dbReference type="Gene3D" id="2.60.120.260">
    <property type="entry name" value="Galactose-binding domain-like"/>
    <property type="match status" value="1"/>
</dbReference>
<dbReference type="InterPro" id="IPR006104">
    <property type="entry name" value="Glyco_hydro_2_N"/>
</dbReference>
<dbReference type="InterPro" id="IPR017853">
    <property type="entry name" value="GH"/>
</dbReference>
<comment type="similarity">
    <text evidence="2">Belongs to the glycosyl hydrolase 2 family.</text>
</comment>
<dbReference type="Gene3D" id="3.20.20.80">
    <property type="entry name" value="Glycosidases"/>
    <property type="match status" value="1"/>
</dbReference>
<organism evidence="7">
    <name type="scientific">uncultured organism</name>
    <dbReference type="NCBI Taxonomy" id="155900"/>
    <lineage>
        <taxon>unclassified sequences</taxon>
        <taxon>environmental samples</taxon>
    </lineage>
</organism>
<dbReference type="Pfam" id="PF02837">
    <property type="entry name" value="Glyco_hydro_2_N"/>
    <property type="match status" value="1"/>
</dbReference>
<dbReference type="EMBL" id="GU942945">
    <property type="protein sequence ID" value="ADD61823.1"/>
    <property type="molecule type" value="Genomic_DNA"/>
</dbReference>
<protein>
    <recommendedName>
        <fullName evidence="3">beta-galactosidase</fullName>
        <ecNumber evidence="3">3.2.1.23</ecNumber>
    </recommendedName>
</protein>
<dbReference type="PANTHER" id="PTHR46323:SF2">
    <property type="entry name" value="BETA-GALACTOSIDASE"/>
    <property type="match status" value="1"/>
</dbReference>
<reference evidence="7" key="1">
    <citation type="journal article" date="2010" name="Genome Res.">
        <title>Functional metagenomics to mine the human gut microbiome for dietary fiber catabolic enzymes.</title>
        <authorList>
            <person name="Tasse L."/>
            <person name="Bercovici J."/>
            <person name="Pizzut-Serin S."/>
            <person name="Robe P."/>
            <person name="Tap J."/>
            <person name="Klopp C."/>
            <person name="Cantarel B.L."/>
            <person name="Coutinho P.M."/>
            <person name="Henrissat B."/>
            <person name="Leclerc M."/>
            <person name="Dore J."/>
            <person name="Monsan P."/>
            <person name="Remaud-Simeon M."/>
            <person name="Potocki-Veronese G."/>
        </authorList>
    </citation>
    <scope>NUCLEOTIDE SEQUENCE</scope>
</reference>
<evidence type="ECO:0000256" key="4">
    <source>
        <dbReference type="ARBA" id="ARBA00022801"/>
    </source>
</evidence>
<dbReference type="InterPro" id="IPR008979">
    <property type="entry name" value="Galactose-bd-like_sf"/>
</dbReference>
<dbReference type="GO" id="GO:0009341">
    <property type="term" value="C:beta-galactosidase complex"/>
    <property type="evidence" value="ECO:0007669"/>
    <property type="project" value="TreeGrafter"/>
</dbReference>
<feature type="domain" description="Glycosyl hydrolases family 2 sugar binding" evidence="6">
    <location>
        <begin position="13"/>
        <end position="170"/>
    </location>
</feature>
<dbReference type="PANTHER" id="PTHR46323">
    <property type="entry name" value="BETA-GALACTOSIDASE"/>
    <property type="match status" value="1"/>
</dbReference>
<evidence type="ECO:0000313" key="7">
    <source>
        <dbReference type="EMBL" id="ADD61823.1"/>
    </source>
</evidence>
<dbReference type="EC" id="3.2.1.23" evidence="3"/>
<dbReference type="GO" id="GO:0005990">
    <property type="term" value="P:lactose catabolic process"/>
    <property type="evidence" value="ECO:0007669"/>
    <property type="project" value="TreeGrafter"/>
</dbReference>
<sequence length="961" mass="110164">MNEGEGKMKSKTDLSGMWEFCLDGDKKGMEQEFYNRHFSDTIALPGTTSEAKKGGRREKREIGYLTEPYHFEGYAWYGREVEVKDYQPGDQVILKLERTRKSYVWIDGVFVGSRESFCTSHIYDLTAYLMQGRGHLSVMISNVDYKAPGGHMTSPDTQTNWNGILGEISLRVYRGVRLKDVFAESCWKKRQLKIAVNAAVDDKISQFYAKLAVSLCKKGESVNWFCESVPVQLTAGANEITHTFDLKGQNEPEGWNEYTPVLYEMRVEISGETSGGTYADEKKICIGFRDLTTDERSFYLNGQPLLLRGKHDGMIFPLTGYAPMDVQSWEKVFLTAKDYGINHYRFHTCCPPEAAFVAADEVGMYLEPELPFWGTIAAEGEPEYDKTRQEFLKQEGYDILREYGNHPSFLLFSLGNELWGNPKVLDEILGDYKAVDRRHWYVQGSNNFQFVPTVLVNDDFFCGVRFSKERLFRGSYAMCDAPQGHVQVKRPEMEYSYDDKIRPAQKAEMESGVGEIEIQFGTGTKKVKAEGKEELIPHIPVVSHEIGQYETYPDYREIEKYTGVLVPENLKIFKERLEQAGMVHMAQKFFQASGKLAVQCYKRELETAFKSRELAGFQILDLQDFTGQGTALVGILNAFMENKGLITADDWRSFCSDCVLMLSFPSFVYEEGMKFSYRILFSNMNPTELKDARIVVTMQNKVTGERMRNETERMHFTQTRLSEYADGTFRIPECGVPQVYEVHVEIEGSSIENSYEIYAFPKCHSKLGDVVNILRQKADTLPVITDRYEELKRAVAEGRKVLFFGTGIRDAYAMIGTYCTDFWCYPMFASISESMNRPKPVGTMGLYIRSEHPALAEFVTEEYETPQWWDIVTEEKNAILDGTDIEPIVWVIDNFARNHRLGLIYEAKVDNGSVLFCQPDLLHKDEIAAKWLFYSLYQYAASERFVPEQTMEPGQIEKMYG</sequence>